<dbReference type="Gene3D" id="3.90.550.10">
    <property type="entry name" value="Spore Coat Polysaccharide Biosynthesis Protein SpsA, Chain A"/>
    <property type="match status" value="2"/>
</dbReference>
<evidence type="ECO:0000313" key="3">
    <source>
        <dbReference type="Proteomes" id="UP001235840"/>
    </source>
</evidence>
<dbReference type="PANTHER" id="PTHR43630:SF2">
    <property type="entry name" value="GLYCOSYLTRANSFERASE"/>
    <property type="match status" value="1"/>
</dbReference>
<dbReference type="RefSeq" id="WP_307398223.1">
    <property type="nucleotide sequence ID" value="NZ_BAAADK010000040.1"/>
</dbReference>
<evidence type="ECO:0000259" key="1">
    <source>
        <dbReference type="Pfam" id="PF00535"/>
    </source>
</evidence>
<dbReference type="InterPro" id="IPR029044">
    <property type="entry name" value="Nucleotide-diphossugar_trans"/>
</dbReference>
<dbReference type="EMBL" id="JAUSTY010000033">
    <property type="protein sequence ID" value="MDQ0168470.1"/>
    <property type="molecule type" value="Genomic_DNA"/>
</dbReference>
<dbReference type="InterPro" id="IPR001173">
    <property type="entry name" value="Glyco_trans_2-like"/>
</dbReference>
<feature type="domain" description="Glycosyltransferase 2-like" evidence="1">
    <location>
        <begin position="300"/>
        <end position="456"/>
    </location>
</feature>
<gene>
    <name evidence="2" type="ORF">J2S11_004432</name>
</gene>
<reference evidence="2 3" key="1">
    <citation type="submission" date="2023-07" db="EMBL/GenBank/DDBJ databases">
        <title>Genomic Encyclopedia of Type Strains, Phase IV (KMG-IV): sequencing the most valuable type-strain genomes for metagenomic binning, comparative biology and taxonomic classification.</title>
        <authorList>
            <person name="Goeker M."/>
        </authorList>
    </citation>
    <scope>NUCLEOTIDE SEQUENCE [LARGE SCALE GENOMIC DNA]</scope>
    <source>
        <strain evidence="2 3">DSM 12751</strain>
    </source>
</reference>
<dbReference type="Pfam" id="PF03452">
    <property type="entry name" value="Anp1"/>
    <property type="match status" value="1"/>
</dbReference>
<evidence type="ECO:0000313" key="2">
    <source>
        <dbReference type="EMBL" id="MDQ0168470.1"/>
    </source>
</evidence>
<organism evidence="2 3">
    <name type="scientific">Caldalkalibacillus horti</name>
    <dbReference type="NCBI Taxonomy" id="77523"/>
    <lineage>
        <taxon>Bacteria</taxon>
        <taxon>Bacillati</taxon>
        <taxon>Bacillota</taxon>
        <taxon>Bacilli</taxon>
        <taxon>Bacillales</taxon>
        <taxon>Bacillaceae</taxon>
        <taxon>Caldalkalibacillus</taxon>
    </lineage>
</organism>
<dbReference type="Proteomes" id="UP001235840">
    <property type="component" value="Unassembled WGS sequence"/>
</dbReference>
<dbReference type="SUPFAM" id="SSF53448">
    <property type="entry name" value="Nucleotide-diphospho-sugar transferases"/>
    <property type="match status" value="2"/>
</dbReference>
<keyword evidence="3" id="KW-1185">Reference proteome</keyword>
<accession>A0ABT9W5R2</accession>
<comment type="caution">
    <text evidence="2">The sequence shown here is derived from an EMBL/GenBank/DDBJ whole genome shotgun (WGS) entry which is preliminary data.</text>
</comment>
<protein>
    <submittedName>
        <fullName evidence="2">Glycosyltransferase involved in cell wall biosynthesis</fullName>
    </submittedName>
</protein>
<sequence>MSNQQRKSRVLIGSPINQKPNILMKFLESLNQLEQRTVELSFLFYDDNEDIVASQLLQDFSAQHEDCHIEKPRTTLEDSQSGLSYHRSEITHFWNEQLIWKVADFKDQIIKFAMEGEYDYLFLVDSDILLHSPTIDHLVSTDRDIISAIFWTKWQPHATALPQVWMMDEYQQYEKRRGEHLTEEEIRGRHLLFLSKLRVPGTYEVGGLGACTLISNKALQAGVSFKEIPNLSFWGEDRHFCVRAAALGYPLFVDTYYPAYHIYREADLEGVEDYKRQNQLVTFPISSAPPTVKNRLTLSMVIKNEADRYLTETLREVREYIDAAVIIDDGSEDQSVEIVKDILRGIPLHLVQNDVSKFSNEIILRKQQWEETIKTDPQWILNLDADECFEKKFKYEVKRLMDDPNFDVYCFRLYDFWKEGYYRDDQYWSAHLTYRPFLVRYKENYAYKWKETPVHCGRFPANIFQLPTATSELRLKHYGWMRQVDREKKYTRYMLQDPGGKYGWPEQYRSILDDNPNLVKWEE</sequence>
<dbReference type="PANTHER" id="PTHR43630">
    <property type="entry name" value="POLY-BETA-1,6-N-ACETYL-D-GLUCOSAMINE SYNTHASE"/>
    <property type="match status" value="1"/>
</dbReference>
<proteinExistence type="predicted"/>
<dbReference type="Pfam" id="PF00535">
    <property type="entry name" value="Glycos_transf_2"/>
    <property type="match status" value="1"/>
</dbReference>
<name>A0ABT9W5R2_9BACI</name>